<organism evidence="1 2">
    <name type="scientific">Chromobacterium amazonense</name>
    <dbReference type="NCBI Taxonomy" id="1382803"/>
    <lineage>
        <taxon>Bacteria</taxon>
        <taxon>Pseudomonadati</taxon>
        <taxon>Pseudomonadota</taxon>
        <taxon>Betaproteobacteria</taxon>
        <taxon>Neisseriales</taxon>
        <taxon>Chromobacteriaceae</taxon>
        <taxon>Chromobacterium</taxon>
    </lineage>
</organism>
<comment type="caution">
    <text evidence="1">The sequence shown here is derived from an EMBL/GenBank/DDBJ whole genome shotgun (WGS) entry which is preliminary data.</text>
</comment>
<gene>
    <name evidence="1" type="ORF">BUE93_20225</name>
</gene>
<name>A0A2S9WZ88_9NEIS</name>
<dbReference type="AlphaFoldDB" id="A0A2S9WZ88"/>
<protein>
    <submittedName>
        <fullName evidence="1">Uncharacterized protein</fullName>
    </submittedName>
</protein>
<dbReference type="EMBL" id="MTBD01000037">
    <property type="protein sequence ID" value="PRP68778.1"/>
    <property type="molecule type" value="Genomic_DNA"/>
</dbReference>
<proteinExistence type="predicted"/>
<dbReference type="Proteomes" id="UP000239469">
    <property type="component" value="Unassembled WGS sequence"/>
</dbReference>
<accession>A0A2S9WZ88</accession>
<reference evidence="1 2" key="1">
    <citation type="submission" date="2017-01" db="EMBL/GenBank/DDBJ databases">
        <title>New insights into the genetic diversity of Chromobacterium isolated from tropical freshwater lake.</title>
        <authorList>
            <person name="Santos A.B."/>
            <person name="Nascimento A.M."/>
            <person name="Da Silva P.C."/>
        </authorList>
    </citation>
    <scope>NUCLEOTIDE SEQUENCE [LARGE SCALE GENOMIC DNA]</scope>
    <source>
        <strain evidence="1 2">56AF</strain>
    </source>
</reference>
<evidence type="ECO:0000313" key="1">
    <source>
        <dbReference type="EMBL" id="PRP68778.1"/>
    </source>
</evidence>
<evidence type="ECO:0000313" key="2">
    <source>
        <dbReference type="Proteomes" id="UP000239469"/>
    </source>
</evidence>
<sequence length="207" mass="23460">MRETALENQLQSLCMARALKKVKTPLATLKRDAIDALKQAGHWGDEVGVAIRLATTHRAARRQRLLHGIPSPRYGYVAGQYEMAAVDVLHFFGGNRAQRSALYQEAMPTFATLECLEAWLSHFSSRRFQRDLVDALFAQAEVYLSDPFYRSGILTPAVWLRMVAVDAAEIDRYAWAQGYRTLNLAKSAAVWSPPRSHRQAANRRTKW</sequence>